<proteinExistence type="predicted"/>
<keyword evidence="1" id="KW-0812">Transmembrane</keyword>
<dbReference type="Pfam" id="PF00873">
    <property type="entry name" value="ACR_tran"/>
    <property type="match status" value="1"/>
</dbReference>
<feature type="transmembrane region" description="Helical" evidence="1">
    <location>
        <begin position="462"/>
        <end position="489"/>
    </location>
</feature>
<dbReference type="SUPFAM" id="SSF82693">
    <property type="entry name" value="Multidrug efflux transporter AcrB pore domain, PN1, PN2, PC1 and PC2 subdomains"/>
    <property type="match status" value="2"/>
</dbReference>
<dbReference type="AlphaFoldDB" id="A0A5M8QYE7"/>
<organism evidence="2 3">
    <name type="scientific">Dyadobacter flavalbus</name>
    <dbReference type="NCBI Taxonomy" id="2579942"/>
    <lineage>
        <taxon>Bacteria</taxon>
        <taxon>Pseudomonadati</taxon>
        <taxon>Bacteroidota</taxon>
        <taxon>Cytophagia</taxon>
        <taxon>Cytophagales</taxon>
        <taxon>Spirosomataceae</taxon>
        <taxon>Dyadobacter</taxon>
    </lineage>
</organism>
<dbReference type="Gene3D" id="3.30.70.1430">
    <property type="entry name" value="Multidrug efflux transporter AcrB pore domain"/>
    <property type="match status" value="2"/>
</dbReference>
<feature type="transmembrane region" description="Helical" evidence="1">
    <location>
        <begin position="869"/>
        <end position="888"/>
    </location>
</feature>
<feature type="transmembrane region" description="Helical" evidence="1">
    <location>
        <begin position="921"/>
        <end position="945"/>
    </location>
</feature>
<sequence>MRLIKLALQNPIAIIVAFIGIVFFSWLTIRSMKIDIFPKMGVPTIYVAQPYGGLSPEQVEGFVTSYYEYHFLYVTGVKFVESRSVQGASLIKIQFNEGTDMSQAMGEVVGYVNRSRAFMPPGTVPPFITRFDAGSVPVGQLVFRSETRSLGEIQDLALFKVRPMFSTLPGVSAPPPFGGNQKTVIIKINPDKLRNYNFSPDEIVQALAKANSITPAGNIRVGNETLITSQNAVVENIKELESLPLKIGSGPSVYIRDIANVELGADVTTGYALINGKRSVYIPVTKRADASTWDVVQRVKAALPDMRAAVPEDIQVSYEFDQSGYVINSIKTLITEGVLGALLTGLMVLLFLGDARGAFIVVITIPLSLLSAVICLNLFGQTINTMTLGGLALAIGILVDETTVTIENIHHHQEMGKSKRQAILDACREIALPKLLILLCILAVFVPAFFMTGVPGSMFLPLSLAVGLAMIASFLLSQTLVPVFANWLMKERDNVRDDKPRRFERFKESYSSKISGWITYKAFVAPAFVVVSVLLVIFCFFTIGTEVFPKSDMGQAQVRLKLPTGTRLERTEEATQELLSLANKITDNQVEISSAFVGTQPSSYPVNLIHLWTSGPHEAVIKINLKEGSGIAIEAFKEELRKSVSEHIRGASITFEPGNLAEQVINLGSNNPVEIAVLGKNLAQSSKIASELEANLKKVTFLRDVQIATPLNYPGMKINIDRVKAGQLGLSVDQISKSTVAATSSSRFTQPNYWLDKSSGTAYQVQVEYPQYTMNSRDKLEMVPVSGNVGSPVYLRDVAMIQKTTSPGEYDRINQQRFITITANIFDQDLGSTFKEVNHAIAALGELPAGVKITLRGQAELLSQTMSELQSGLLIAIVVIFLMLTVNFQSFKISLTILSIVPAVVAGSALLLLITGQTLNIQSYMGTIMAVGVAVANAILYITNAEFNRRTDFGSNFSILAAGNRLRPILMTSLAMIAGMVPMSLGLGEGGEQSAPLGIAVIGGLIFSTISTLIFLPLIYALINGRDPYKNPSLDPESPTGSQNPNL</sequence>
<gene>
    <name evidence="2" type="ORF">FEM33_11330</name>
</gene>
<feature type="transmembrane region" description="Helical" evidence="1">
    <location>
        <begin position="522"/>
        <end position="543"/>
    </location>
</feature>
<keyword evidence="3" id="KW-1185">Reference proteome</keyword>
<dbReference type="PANTHER" id="PTHR32063">
    <property type="match status" value="1"/>
</dbReference>
<dbReference type="EMBL" id="VBSN01000034">
    <property type="protein sequence ID" value="KAA6439696.1"/>
    <property type="molecule type" value="Genomic_DNA"/>
</dbReference>
<name>A0A5M8QYE7_9BACT</name>
<feature type="transmembrane region" description="Helical" evidence="1">
    <location>
        <begin position="895"/>
        <end position="915"/>
    </location>
</feature>
<dbReference type="Gene3D" id="3.30.70.1440">
    <property type="entry name" value="Multidrug efflux transporter AcrB pore domain"/>
    <property type="match status" value="1"/>
</dbReference>
<evidence type="ECO:0000313" key="2">
    <source>
        <dbReference type="EMBL" id="KAA6439696.1"/>
    </source>
</evidence>
<dbReference type="Gene3D" id="1.20.1640.10">
    <property type="entry name" value="Multidrug efflux transporter AcrB transmembrane domain"/>
    <property type="match status" value="2"/>
</dbReference>
<keyword evidence="1" id="KW-0472">Membrane</keyword>
<dbReference type="SUPFAM" id="SSF82866">
    <property type="entry name" value="Multidrug efflux transporter AcrB transmembrane domain"/>
    <property type="match status" value="2"/>
</dbReference>
<keyword evidence="1" id="KW-1133">Transmembrane helix</keyword>
<feature type="transmembrane region" description="Helical" evidence="1">
    <location>
        <begin position="966"/>
        <end position="985"/>
    </location>
</feature>
<dbReference type="PRINTS" id="PR00702">
    <property type="entry name" value="ACRIFLAVINRP"/>
</dbReference>
<dbReference type="GO" id="GO:0042910">
    <property type="term" value="F:xenobiotic transmembrane transporter activity"/>
    <property type="evidence" value="ECO:0007669"/>
    <property type="project" value="TreeGrafter"/>
</dbReference>
<dbReference type="Gene3D" id="3.30.70.1320">
    <property type="entry name" value="Multidrug efflux transporter AcrB pore domain like"/>
    <property type="match status" value="1"/>
</dbReference>
<dbReference type="InterPro" id="IPR001036">
    <property type="entry name" value="Acrflvin-R"/>
</dbReference>
<dbReference type="Proteomes" id="UP000323994">
    <property type="component" value="Unassembled WGS sequence"/>
</dbReference>
<protein>
    <submittedName>
        <fullName evidence="2">Efflux RND transporter permease subunit</fullName>
    </submittedName>
</protein>
<feature type="transmembrane region" description="Helical" evidence="1">
    <location>
        <begin position="358"/>
        <end position="379"/>
    </location>
</feature>
<dbReference type="GO" id="GO:0005886">
    <property type="term" value="C:plasma membrane"/>
    <property type="evidence" value="ECO:0007669"/>
    <property type="project" value="TreeGrafter"/>
</dbReference>
<dbReference type="OrthoDB" id="9757876at2"/>
<feature type="transmembrane region" description="Helical" evidence="1">
    <location>
        <begin position="430"/>
        <end position="450"/>
    </location>
</feature>
<feature type="transmembrane region" description="Helical" evidence="1">
    <location>
        <begin position="12"/>
        <end position="29"/>
    </location>
</feature>
<dbReference type="Gene3D" id="3.30.2090.10">
    <property type="entry name" value="Multidrug efflux transporter AcrB TolC docking domain, DN and DC subdomains"/>
    <property type="match status" value="2"/>
</dbReference>
<accession>A0A5M8QYE7</accession>
<dbReference type="InterPro" id="IPR027463">
    <property type="entry name" value="AcrB_DN_DC_subdom"/>
</dbReference>
<evidence type="ECO:0000313" key="3">
    <source>
        <dbReference type="Proteomes" id="UP000323994"/>
    </source>
</evidence>
<feature type="transmembrane region" description="Helical" evidence="1">
    <location>
        <begin position="997"/>
        <end position="1023"/>
    </location>
</feature>
<reference evidence="2 3" key="1">
    <citation type="submission" date="2019-05" db="EMBL/GenBank/DDBJ databases">
        <authorList>
            <person name="Qu J.-H."/>
        </authorList>
    </citation>
    <scope>NUCLEOTIDE SEQUENCE [LARGE SCALE GENOMIC DNA]</scope>
    <source>
        <strain evidence="2 3">NS28</strain>
    </source>
</reference>
<comment type="caution">
    <text evidence="2">The sequence shown here is derived from an EMBL/GenBank/DDBJ whole genome shotgun (WGS) entry which is preliminary data.</text>
</comment>
<evidence type="ECO:0000256" key="1">
    <source>
        <dbReference type="SAM" id="Phobius"/>
    </source>
</evidence>
<dbReference type="PANTHER" id="PTHR32063:SF8">
    <property type="entry name" value="CATION EFFLUX PROTEIN"/>
    <property type="match status" value="1"/>
</dbReference>
<dbReference type="SUPFAM" id="SSF82714">
    <property type="entry name" value="Multidrug efflux transporter AcrB TolC docking domain, DN and DC subdomains"/>
    <property type="match status" value="2"/>
</dbReference>